<evidence type="ECO:0000256" key="4">
    <source>
        <dbReference type="ARBA" id="ARBA00023136"/>
    </source>
</evidence>
<comment type="subcellular location">
    <subcellularLocation>
        <location evidence="1">Cell outer membrane</location>
    </subcellularLocation>
</comment>
<evidence type="ECO:0000259" key="7">
    <source>
        <dbReference type="Pfam" id="PF14322"/>
    </source>
</evidence>
<dbReference type="GO" id="GO:0009279">
    <property type="term" value="C:cell outer membrane"/>
    <property type="evidence" value="ECO:0007669"/>
    <property type="project" value="UniProtKB-SubCell"/>
</dbReference>
<evidence type="ECO:0000313" key="8">
    <source>
        <dbReference type="EMBL" id="NCD68585.1"/>
    </source>
</evidence>
<organism evidence="8 9">
    <name type="scientific">Mucilaginibacter agri</name>
    <dbReference type="NCBI Taxonomy" id="2695265"/>
    <lineage>
        <taxon>Bacteria</taxon>
        <taxon>Pseudomonadati</taxon>
        <taxon>Bacteroidota</taxon>
        <taxon>Sphingobacteriia</taxon>
        <taxon>Sphingobacteriales</taxon>
        <taxon>Sphingobacteriaceae</taxon>
        <taxon>Mucilaginibacter</taxon>
    </lineage>
</organism>
<comment type="similarity">
    <text evidence="2">Belongs to the SusD family.</text>
</comment>
<keyword evidence="5" id="KW-0998">Cell outer membrane</keyword>
<dbReference type="Pfam" id="PF14322">
    <property type="entry name" value="SusD-like_3"/>
    <property type="match status" value="1"/>
</dbReference>
<dbReference type="InterPro" id="IPR011990">
    <property type="entry name" value="TPR-like_helical_dom_sf"/>
</dbReference>
<feature type="domain" description="RagB/SusD" evidence="6">
    <location>
        <begin position="323"/>
        <end position="457"/>
    </location>
</feature>
<dbReference type="InterPro" id="IPR012944">
    <property type="entry name" value="SusD_RagB_dom"/>
</dbReference>
<name>A0A965ZD96_9SPHI</name>
<comment type="caution">
    <text evidence="8">The sequence shown here is derived from an EMBL/GenBank/DDBJ whole genome shotgun (WGS) entry which is preliminary data.</text>
</comment>
<dbReference type="Pfam" id="PF07980">
    <property type="entry name" value="SusD_RagB"/>
    <property type="match status" value="1"/>
</dbReference>
<dbReference type="RefSeq" id="WP_166584608.1">
    <property type="nucleotide sequence ID" value="NZ_WWEO01000038.1"/>
</dbReference>
<evidence type="ECO:0000256" key="2">
    <source>
        <dbReference type="ARBA" id="ARBA00006275"/>
    </source>
</evidence>
<keyword evidence="4" id="KW-0472">Membrane</keyword>
<evidence type="ECO:0000259" key="6">
    <source>
        <dbReference type="Pfam" id="PF07980"/>
    </source>
</evidence>
<keyword evidence="3" id="KW-0732">Signal</keyword>
<dbReference type="Proteomes" id="UP000638732">
    <property type="component" value="Unassembled WGS sequence"/>
</dbReference>
<evidence type="ECO:0000256" key="1">
    <source>
        <dbReference type="ARBA" id="ARBA00004442"/>
    </source>
</evidence>
<evidence type="ECO:0000256" key="3">
    <source>
        <dbReference type="ARBA" id="ARBA00022729"/>
    </source>
</evidence>
<gene>
    <name evidence="8" type="ORF">GSY63_04370</name>
</gene>
<dbReference type="AlphaFoldDB" id="A0A965ZD96"/>
<accession>A0A965ZD96</accession>
<dbReference type="CDD" id="cd08977">
    <property type="entry name" value="SusD"/>
    <property type="match status" value="1"/>
</dbReference>
<dbReference type="InterPro" id="IPR033985">
    <property type="entry name" value="SusD-like_N"/>
</dbReference>
<feature type="domain" description="SusD-like N-terminal" evidence="7">
    <location>
        <begin position="84"/>
        <end position="224"/>
    </location>
</feature>
<dbReference type="PROSITE" id="PS51257">
    <property type="entry name" value="PROKAR_LIPOPROTEIN"/>
    <property type="match status" value="1"/>
</dbReference>
<reference evidence="8" key="2">
    <citation type="submission" date="2020-10" db="EMBL/GenBank/DDBJ databases">
        <title>Mucilaginibacter sp. nov., isolated from soil.</title>
        <authorList>
            <person name="Jeon C.O."/>
        </authorList>
    </citation>
    <scope>NUCLEOTIDE SEQUENCE</scope>
    <source>
        <strain evidence="8">R11</strain>
    </source>
</reference>
<evidence type="ECO:0000256" key="5">
    <source>
        <dbReference type="ARBA" id="ARBA00023237"/>
    </source>
</evidence>
<evidence type="ECO:0000313" key="9">
    <source>
        <dbReference type="Proteomes" id="UP000638732"/>
    </source>
</evidence>
<dbReference type="Gene3D" id="1.25.40.390">
    <property type="match status" value="1"/>
</dbReference>
<keyword evidence="9" id="KW-1185">Reference proteome</keyword>
<sequence>MKIRPNILWILLVAISISACKKFVSINPSNQLITTDAVFSNDNTALSAVDGIYVQLRTATPSMFNGGLSIYGGLSADDIFNTSASTNYDPFYQNLIPSTNGTIGGIFWSSPYNIIYRTNAILDGLNNSAGVSSTVKNQLIGEVKFIRAFAYFYLTNLYGDVPLVLTKDYQIGSLLPRAPVADIFKQIISDLVSSQSLMGSSYPSQGKLRPNAMVATALLSRVYLYQKDWTNAMAQSSAVINSNNYSLLTDLTKVFLINSQETIWEIASPSEIRNSAEGSTFLPASATVKPAFAISNYLINSFEIGDKRKVAWLGSNTVSGTVYHYPSKFKNRTTTSITEYDVAFRLAEQYLIRAESEANLNQLTQAVADLNQIRTRAGLTLLSTSLSQSQIINATFQERRVELFAEWGHRWFDLKRSGLIDAILSAEKNNWQSYKALFPLPNLQIIYNGNLKQNPNY</sequence>
<reference evidence="8" key="1">
    <citation type="submission" date="2020-01" db="EMBL/GenBank/DDBJ databases">
        <authorList>
            <person name="Seo Y.L."/>
        </authorList>
    </citation>
    <scope>NUCLEOTIDE SEQUENCE</scope>
    <source>
        <strain evidence="8">R11</strain>
    </source>
</reference>
<protein>
    <submittedName>
        <fullName evidence="8">RagB/SusD family nutrient uptake outer membrane protein</fullName>
    </submittedName>
</protein>
<dbReference type="EMBL" id="WWEO01000038">
    <property type="protein sequence ID" value="NCD68585.1"/>
    <property type="molecule type" value="Genomic_DNA"/>
</dbReference>
<proteinExistence type="inferred from homology"/>
<dbReference type="SUPFAM" id="SSF48452">
    <property type="entry name" value="TPR-like"/>
    <property type="match status" value="1"/>
</dbReference>